<reference evidence="2" key="1">
    <citation type="submission" date="2019-08" db="EMBL/GenBank/DDBJ databases">
        <authorList>
            <person name="Kucharzyk K."/>
            <person name="Murdoch R.W."/>
            <person name="Higgins S."/>
            <person name="Loffler F."/>
        </authorList>
    </citation>
    <scope>NUCLEOTIDE SEQUENCE</scope>
</reference>
<comment type="caution">
    <text evidence="2">The sequence shown here is derived from an EMBL/GenBank/DDBJ whole genome shotgun (WGS) entry which is preliminary data.</text>
</comment>
<proteinExistence type="predicted"/>
<sequence length="122" mass="14070">MIRIDSLVDKSALADLLDIFKSRQLTVTDFRLSDYDSEYKDEDFTVSRETQTETPKSQLELFKEKELGKIKGDNLGADQKIQNYDISKLFHTVILAVIGIVLLLSIQLYVGRKLDVRKIFKK</sequence>
<evidence type="ECO:0000313" key="2">
    <source>
        <dbReference type="EMBL" id="MPN03546.1"/>
    </source>
</evidence>
<keyword evidence="1" id="KW-0472">Membrane</keyword>
<keyword evidence="1" id="KW-0812">Transmembrane</keyword>
<name>A0A645EQ25_9ZZZZ</name>
<protein>
    <submittedName>
        <fullName evidence="2">Uncharacterized protein</fullName>
    </submittedName>
</protein>
<accession>A0A645EQ25</accession>
<gene>
    <name evidence="2" type="ORF">SDC9_150776</name>
</gene>
<keyword evidence="1" id="KW-1133">Transmembrane helix</keyword>
<organism evidence="2">
    <name type="scientific">bioreactor metagenome</name>
    <dbReference type="NCBI Taxonomy" id="1076179"/>
    <lineage>
        <taxon>unclassified sequences</taxon>
        <taxon>metagenomes</taxon>
        <taxon>ecological metagenomes</taxon>
    </lineage>
</organism>
<dbReference type="AlphaFoldDB" id="A0A645EQ25"/>
<evidence type="ECO:0000256" key="1">
    <source>
        <dbReference type="SAM" id="Phobius"/>
    </source>
</evidence>
<dbReference type="EMBL" id="VSSQ01049466">
    <property type="protein sequence ID" value="MPN03546.1"/>
    <property type="molecule type" value="Genomic_DNA"/>
</dbReference>
<feature type="transmembrane region" description="Helical" evidence="1">
    <location>
        <begin position="89"/>
        <end position="110"/>
    </location>
</feature>